<evidence type="ECO:0000256" key="4">
    <source>
        <dbReference type="ARBA" id="ARBA00023306"/>
    </source>
</evidence>
<evidence type="ECO:0000313" key="7">
    <source>
        <dbReference type="Proteomes" id="UP001597475"/>
    </source>
</evidence>
<evidence type="ECO:0000256" key="3">
    <source>
        <dbReference type="ARBA" id="ARBA00022829"/>
    </source>
</evidence>
<organism evidence="6 7">
    <name type="scientific">Deinococcus taklimakanensis</name>
    <dbReference type="NCBI Taxonomy" id="536443"/>
    <lineage>
        <taxon>Bacteria</taxon>
        <taxon>Thermotogati</taxon>
        <taxon>Deinococcota</taxon>
        <taxon>Deinococci</taxon>
        <taxon>Deinococcales</taxon>
        <taxon>Deinococcaceae</taxon>
        <taxon>Deinococcus</taxon>
    </lineage>
</organism>
<accession>A0ABW5P7V5</accession>
<keyword evidence="2" id="KW-0132">Cell division</keyword>
<name>A0ABW5P7V5_9DEIO</name>
<dbReference type="InterPro" id="IPR036388">
    <property type="entry name" value="WH-like_DNA-bd_sf"/>
</dbReference>
<reference evidence="7" key="1">
    <citation type="journal article" date="2019" name="Int. J. Syst. Evol. Microbiol.">
        <title>The Global Catalogue of Microorganisms (GCM) 10K type strain sequencing project: providing services to taxonomists for standard genome sequencing and annotation.</title>
        <authorList>
            <consortium name="The Broad Institute Genomics Platform"/>
            <consortium name="The Broad Institute Genome Sequencing Center for Infectious Disease"/>
            <person name="Wu L."/>
            <person name="Ma J."/>
        </authorList>
    </citation>
    <scope>NUCLEOTIDE SEQUENCE [LARGE SCALE GENOMIC DNA]</scope>
    <source>
        <strain evidence="7">KCTC 33842</strain>
    </source>
</reference>
<protein>
    <submittedName>
        <fullName evidence="6">SMC-Scp complex subunit ScpB</fullName>
    </submittedName>
</protein>
<dbReference type="PANTHER" id="PTHR34298:SF2">
    <property type="entry name" value="SEGREGATION AND CONDENSATION PROTEIN B"/>
    <property type="match status" value="1"/>
</dbReference>
<dbReference type="Pfam" id="PF04079">
    <property type="entry name" value="SMC_ScpB"/>
    <property type="match status" value="1"/>
</dbReference>
<proteinExistence type="predicted"/>
<sequence length="198" mass="20243">MTDQPGSAQSGSVQSSSVQSSSGQPGFRALIGAALLAAGRPLSARELAGVLDVPLNTAEREIRAFGAALDAAGLGFHLEAVAGGYRLVVPPEGAARLAPILAPPPLPALSGAALEVLAVIAYRQPVTRAEIEAMRGGSAGTVVTLQERELVKVVGRSDAVGQPLLYGTTERFLLEFGLGSLEDLPPLSGADFSHLLRG</sequence>
<keyword evidence="4" id="KW-0131">Cell cycle</keyword>
<evidence type="ECO:0000256" key="5">
    <source>
        <dbReference type="SAM" id="MobiDB-lite"/>
    </source>
</evidence>
<dbReference type="NCBIfam" id="TIGR00281">
    <property type="entry name" value="SMC-Scp complex subunit ScpB"/>
    <property type="match status" value="1"/>
</dbReference>
<dbReference type="InterPro" id="IPR005234">
    <property type="entry name" value="ScpB_csome_segregation"/>
</dbReference>
<keyword evidence="3" id="KW-0159">Chromosome partition</keyword>
<dbReference type="PIRSF" id="PIRSF019345">
    <property type="entry name" value="ScpB"/>
    <property type="match status" value="1"/>
</dbReference>
<dbReference type="InterPro" id="IPR036390">
    <property type="entry name" value="WH_DNA-bd_sf"/>
</dbReference>
<comment type="caution">
    <text evidence="6">The sequence shown here is derived from an EMBL/GenBank/DDBJ whole genome shotgun (WGS) entry which is preliminary data.</text>
</comment>
<evidence type="ECO:0000256" key="2">
    <source>
        <dbReference type="ARBA" id="ARBA00022618"/>
    </source>
</evidence>
<feature type="region of interest" description="Disordered" evidence="5">
    <location>
        <begin position="1"/>
        <end position="21"/>
    </location>
</feature>
<keyword evidence="1" id="KW-0963">Cytoplasm</keyword>
<dbReference type="Proteomes" id="UP001597475">
    <property type="component" value="Unassembled WGS sequence"/>
</dbReference>
<dbReference type="SUPFAM" id="SSF46785">
    <property type="entry name" value="Winged helix' DNA-binding domain"/>
    <property type="match status" value="2"/>
</dbReference>
<dbReference type="RefSeq" id="WP_386846183.1">
    <property type="nucleotide sequence ID" value="NZ_JBHUMK010000053.1"/>
</dbReference>
<dbReference type="Gene3D" id="1.10.10.10">
    <property type="entry name" value="Winged helix-like DNA-binding domain superfamily/Winged helix DNA-binding domain"/>
    <property type="match status" value="2"/>
</dbReference>
<keyword evidence="7" id="KW-1185">Reference proteome</keyword>
<evidence type="ECO:0000256" key="1">
    <source>
        <dbReference type="ARBA" id="ARBA00022490"/>
    </source>
</evidence>
<dbReference type="EMBL" id="JBHUMK010000053">
    <property type="protein sequence ID" value="MFD2610197.1"/>
    <property type="molecule type" value="Genomic_DNA"/>
</dbReference>
<evidence type="ECO:0000313" key="6">
    <source>
        <dbReference type="EMBL" id="MFD2610197.1"/>
    </source>
</evidence>
<dbReference type="PANTHER" id="PTHR34298">
    <property type="entry name" value="SEGREGATION AND CONDENSATION PROTEIN B"/>
    <property type="match status" value="1"/>
</dbReference>
<gene>
    <name evidence="6" type="primary">scpB</name>
    <name evidence="6" type="ORF">ACFSR9_12215</name>
</gene>